<evidence type="ECO:0000256" key="7">
    <source>
        <dbReference type="ARBA" id="ARBA00023136"/>
    </source>
</evidence>
<keyword evidence="8 11" id="KW-0675">Receptor</keyword>
<dbReference type="InterPro" id="IPR046956">
    <property type="entry name" value="RLP23-like"/>
</dbReference>
<evidence type="ECO:0000256" key="9">
    <source>
        <dbReference type="ARBA" id="ARBA00023180"/>
    </source>
</evidence>
<protein>
    <submittedName>
        <fullName evidence="11">Receptor-like protein</fullName>
    </submittedName>
</protein>
<evidence type="ECO:0000256" key="2">
    <source>
        <dbReference type="ARBA" id="ARBA00022614"/>
    </source>
</evidence>
<evidence type="ECO:0000256" key="3">
    <source>
        <dbReference type="ARBA" id="ARBA00022692"/>
    </source>
</evidence>
<feature type="domain" description="Leucine-rich repeat-containing N-terminal plant-type" evidence="10">
    <location>
        <begin position="3"/>
        <end position="16"/>
    </location>
</feature>
<comment type="caution">
    <text evidence="11">The sequence shown here is derived from an EMBL/GenBank/DDBJ whole genome shotgun (WGS) entry which is preliminary data.</text>
</comment>
<dbReference type="Proteomes" id="UP000265520">
    <property type="component" value="Unassembled WGS sequence"/>
</dbReference>
<sequence length="83" mass="9141">MENGTDCCSWHGVTCDTISGHVVDLNLGCESVEGEVPIQISHLSKLESLHLSMNGELVWKETTYLEEACTKCNKFKGVASIRK</sequence>
<dbReference type="Gene3D" id="3.80.10.10">
    <property type="entry name" value="Ribonuclease Inhibitor"/>
    <property type="match status" value="1"/>
</dbReference>
<dbReference type="PANTHER" id="PTHR48061">
    <property type="entry name" value="LEUCINE-RICH REPEAT RECEPTOR PROTEIN KINASE EMS1-LIKE-RELATED"/>
    <property type="match status" value="1"/>
</dbReference>
<dbReference type="AlphaFoldDB" id="A0A392MFZ4"/>
<dbReference type="EMBL" id="LXQA010008035">
    <property type="protein sequence ID" value="MCH85174.1"/>
    <property type="molecule type" value="Genomic_DNA"/>
</dbReference>
<name>A0A392MFZ4_9FABA</name>
<evidence type="ECO:0000256" key="1">
    <source>
        <dbReference type="ARBA" id="ARBA00004479"/>
    </source>
</evidence>
<organism evidence="11 12">
    <name type="scientific">Trifolium medium</name>
    <dbReference type="NCBI Taxonomy" id="97028"/>
    <lineage>
        <taxon>Eukaryota</taxon>
        <taxon>Viridiplantae</taxon>
        <taxon>Streptophyta</taxon>
        <taxon>Embryophyta</taxon>
        <taxon>Tracheophyta</taxon>
        <taxon>Spermatophyta</taxon>
        <taxon>Magnoliopsida</taxon>
        <taxon>eudicotyledons</taxon>
        <taxon>Gunneridae</taxon>
        <taxon>Pentapetalae</taxon>
        <taxon>rosids</taxon>
        <taxon>fabids</taxon>
        <taxon>Fabales</taxon>
        <taxon>Fabaceae</taxon>
        <taxon>Papilionoideae</taxon>
        <taxon>50 kb inversion clade</taxon>
        <taxon>NPAAA clade</taxon>
        <taxon>Hologalegina</taxon>
        <taxon>IRL clade</taxon>
        <taxon>Trifolieae</taxon>
        <taxon>Trifolium</taxon>
    </lineage>
</organism>
<evidence type="ECO:0000256" key="5">
    <source>
        <dbReference type="ARBA" id="ARBA00022737"/>
    </source>
</evidence>
<dbReference type="Pfam" id="PF08263">
    <property type="entry name" value="LRRNT_2"/>
    <property type="match status" value="1"/>
</dbReference>
<keyword evidence="9" id="KW-0325">Glycoprotein</keyword>
<proteinExistence type="predicted"/>
<keyword evidence="6" id="KW-1133">Transmembrane helix</keyword>
<keyword evidence="3" id="KW-0812">Transmembrane</keyword>
<dbReference type="InterPro" id="IPR013210">
    <property type="entry name" value="LRR_N_plant-typ"/>
</dbReference>
<keyword evidence="4" id="KW-0732">Signal</keyword>
<dbReference type="PANTHER" id="PTHR48061:SF12">
    <property type="entry name" value="DISEASE RESISTANCE LIKE PROTEIN"/>
    <property type="match status" value="1"/>
</dbReference>
<dbReference type="SUPFAM" id="SSF52058">
    <property type="entry name" value="L domain-like"/>
    <property type="match status" value="1"/>
</dbReference>
<keyword evidence="12" id="KW-1185">Reference proteome</keyword>
<dbReference type="GO" id="GO:0016020">
    <property type="term" value="C:membrane"/>
    <property type="evidence" value="ECO:0007669"/>
    <property type="project" value="UniProtKB-SubCell"/>
</dbReference>
<evidence type="ECO:0000256" key="8">
    <source>
        <dbReference type="ARBA" id="ARBA00023170"/>
    </source>
</evidence>
<evidence type="ECO:0000313" key="12">
    <source>
        <dbReference type="Proteomes" id="UP000265520"/>
    </source>
</evidence>
<dbReference type="InterPro" id="IPR032675">
    <property type="entry name" value="LRR_dom_sf"/>
</dbReference>
<evidence type="ECO:0000256" key="6">
    <source>
        <dbReference type="ARBA" id="ARBA00022989"/>
    </source>
</evidence>
<evidence type="ECO:0000256" key="4">
    <source>
        <dbReference type="ARBA" id="ARBA00022729"/>
    </source>
</evidence>
<gene>
    <name evidence="11" type="ORF">A2U01_0006018</name>
</gene>
<reference evidence="11 12" key="1">
    <citation type="journal article" date="2018" name="Front. Plant Sci.">
        <title>Red Clover (Trifolium pratense) and Zigzag Clover (T. medium) - A Picture of Genomic Similarities and Differences.</title>
        <authorList>
            <person name="Dluhosova J."/>
            <person name="Istvanek J."/>
            <person name="Nedelnik J."/>
            <person name="Repkova J."/>
        </authorList>
    </citation>
    <scope>NUCLEOTIDE SEQUENCE [LARGE SCALE GENOMIC DNA]</scope>
    <source>
        <strain evidence="12">cv. 10/8</strain>
        <tissue evidence="11">Leaf</tissue>
    </source>
</reference>
<keyword evidence="2" id="KW-0433">Leucine-rich repeat</keyword>
<evidence type="ECO:0000313" key="11">
    <source>
        <dbReference type="EMBL" id="MCH85174.1"/>
    </source>
</evidence>
<keyword evidence="5" id="KW-0677">Repeat</keyword>
<keyword evidence="7" id="KW-0472">Membrane</keyword>
<evidence type="ECO:0000259" key="10">
    <source>
        <dbReference type="Pfam" id="PF08263"/>
    </source>
</evidence>
<accession>A0A392MFZ4</accession>
<comment type="subcellular location">
    <subcellularLocation>
        <location evidence="1">Membrane</location>
        <topology evidence="1">Single-pass type I membrane protein</topology>
    </subcellularLocation>
</comment>